<dbReference type="Gene3D" id="1.20.1280.50">
    <property type="match status" value="1"/>
</dbReference>
<sequence length="622" mass="70880">MSLRLLPAPPATTAATHTTIPASATIPVPATIPTPTGTHNPTTTVAPAMNRMPQSFDESFDEYMHQHWDSDWLLRRSLSRFPDPDIPYPRSVLEIRFRMLKVELENLEAVLAAAAPLRPPIVGGRIAVIRHYLKVLTWRLLSINKFPSEILSEIFRYALMSSRGDQQTVATRLLLTRVCRRWRHLAIGDGILWSQIVFRDPYPFTRSLTSLKRAGSIPLDIGIAEPKKPANKLGPPPMLDAQSFTYFLDQVLRRASTIRSLHLWLESWDTAIIALQKFAHVDMPLLEEFILHRLGALYGRVRPGEVQPAFKNPIILWNAPRLQSLLINGITFDWDHIASSNLTRLDLRRMTMAACPSLLQFREMLSGCPRLYRLALDASGPRWDNNPENRNLAPVDMRSLRSLFIGDQSVVYALFVLSQFTAPRIVFLALVDLKGEDYGPLIQFLHHRFPLVQVMDIMGVLVVDDSKQEKINLTRLVGWLQSMPDLTVLKIKASSSFILEAFICKILPPINNEEEAKLPTENERPFEVVCPRLKYLGFRRQRPAIIHRLTSTRKELGVTFDKVYSPVSSRALERLQEFLPQIKATVNEFVWIPDLQSIPEEDSIKKQVNQEDIAFFASLNED</sequence>
<comment type="caution">
    <text evidence="3">The sequence shown here is derived from an EMBL/GenBank/DDBJ whole genome shotgun (WGS) entry which is preliminary data.</text>
</comment>
<dbReference type="SUPFAM" id="SSF81383">
    <property type="entry name" value="F-box domain"/>
    <property type="match status" value="1"/>
</dbReference>
<feature type="domain" description="F-box" evidence="2">
    <location>
        <begin position="146"/>
        <end position="199"/>
    </location>
</feature>
<dbReference type="AlphaFoldDB" id="A0AAD5V1Q4"/>
<dbReference type="InterPro" id="IPR001810">
    <property type="entry name" value="F-box_dom"/>
</dbReference>
<proteinExistence type="predicted"/>
<dbReference type="Pfam" id="PF12937">
    <property type="entry name" value="F-box-like"/>
    <property type="match status" value="1"/>
</dbReference>
<organism evidence="3 4">
    <name type="scientific">Meripilus lineatus</name>
    <dbReference type="NCBI Taxonomy" id="2056292"/>
    <lineage>
        <taxon>Eukaryota</taxon>
        <taxon>Fungi</taxon>
        <taxon>Dikarya</taxon>
        <taxon>Basidiomycota</taxon>
        <taxon>Agaricomycotina</taxon>
        <taxon>Agaricomycetes</taxon>
        <taxon>Polyporales</taxon>
        <taxon>Meripilaceae</taxon>
        <taxon>Meripilus</taxon>
    </lineage>
</organism>
<accession>A0AAD5V1Q4</accession>
<gene>
    <name evidence="3" type="ORF">NLI96_g7003</name>
</gene>
<evidence type="ECO:0000259" key="2">
    <source>
        <dbReference type="Pfam" id="PF12937"/>
    </source>
</evidence>
<feature type="region of interest" description="Disordered" evidence="1">
    <location>
        <begin position="1"/>
        <end position="20"/>
    </location>
</feature>
<name>A0AAD5V1Q4_9APHY</name>
<protein>
    <recommendedName>
        <fullName evidence="2">F-box domain-containing protein</fullName>
    </recommendedName>
</protein>
<evidence type="ECO:0000256" key="1">
    <source>
        <dbReference type="SAM" id="MobiDB-lite"/>
    </source>
</evidence>
<dbReference type="InterPro" id="IPR036047">
    <property type="entry name" value="F-box-like_dom_sf"/>
</dbReference>
<feature type="compositionally biased region" description="Low complexity" evidence="1">
    <location>
        <begin position="11"/>
        <end position="20"/>
    </location>
</feature>
<dbReference type="EMBL" id="JANAWD010000275">
    <property type="protein sequence ID" value="KAJ3482382.1"/>
    <property type="molecule type" value="Genomic_DNA"/>
</dbReference>
<evidence type="ECO:0000313" key="3">
    <source>
        <dbReference type="EMBL" id="KAJ3482382.1"/>
    </source>
</evidence>
<keyword evidence="4" id="KW-1185">Reference proteome</keyword>
<dbReference type="Proteomes" id="UP001212997">
    <property type="component" value="Unassembled WGS sequence"/>
</dbReference>
<reference evidence="3" key="1">
    <citation type="submission" date="2022-07" db="EMBL/GenBank/DDBJ databases">
        <title>Genome Sequence of Physisporinus lineatus.</title>
        <authorList>
            <person name="Buettner E."/>
        </authorList>
    </citation>
    <scope>NUCLEOTIDE SEQUENCE</scope>
    <source>
        <strain evidence="3">VT162</strain>
    </source>
</reference>
<evidence type="ECO:0000313" key="4">
    <source>
        <dbReference type="Proteomes" id="UP001212997"/>
    </source>
</evidence>
<dbReference type="SUPFAM" id="SSF52047">
    <property type="entry name" value="RNI-like"/>
    <property type="match status" value="1"/>
</dbReference>